<accession>A0ABY7BI38</accession>
<sequence>MILLRDKITQFFNIEVFYFMSICDILVLSTDSGLKCFKKVDYSVETLLFIHGGKEHLVSRGFLDIDRFNLSKRGSLMLY</sequence>
<evidence type="ECO:0000313" key="1">
    <source>
        <dbReference type="EMBL" id="WAM31251.1"/>
    </source>
</evidence>
<dbReference type="Proteomes" id="UP001164745">
    <property type="component" value="Chromosome"/>
</dbReference>
<name>A0ABY7BI38_9FIRM</name>
<dbReference type="Gene3D" id="3.30.200.20">
    <property type="entry name" value="Phosphorylase Kinase, domain 1"/>
    <property type="match status" value="1"/>
</dbReference>
<reference evidence="1" key="1">
    <citation type="submission" date="2022-12" db="EMBL/GenBank/DDBJ databases">
        <authorList>
            <person name="Bing R.G."/>
            <person name="Willard D.J."/>
            <person name="Manesh M.J.H."/>
            <person name="Laemthong T."/>
            <person name="Crosby J.R."/>
            <person name="Kelly R.M."/>
        </authorList>
    </citation>
    <scope>NUCLEOTIDE SEQUENCE</scope>
    <source>
        <strain evidence="1">DSM 8991</strain>
    </source>
</reference>
<dbReference type="RefSeq" id="WP_235374982.1">
    <property type="nucleotide sequence ID" value="NZ_CP113864.1"/>
</dbReference>
<gene>
    <name evidence="1" type="ORF">OTJ99_002088</name>
</gene>
<organism evidence="1 2">
    <name type="scientific">Caldicellulosiruptor naganoensis</name>
    <dbReference type="NCBI Taxonomy" id="29324"/>
    <lineage>
        <taxon>Bacteria</taxon>
        <taxon>Bacillati</taxon>
        <taxon>Bacillota</taxon>
        <taxon>Bacillota incertae sedis</taxon>
        <taxon>Caldicellulosiruptorales</taxon>
        <taxon>Caldicellulosiruptoraceae</taxon>
        <taxon>Caldicellulosiruptor</taxon>
    </lineage>
</organism>
<protein>
    <submittedName>
        <fullName evidence="1">Uncharacterized protein</fullName>
    </submittedName>
</protein>
<keyword evidence="2" id="KW-1185">Reference proteome</keyword>
<proteinExistence type="predicted"/>
<evidence type="ECO:0000313" key="2">
    <source>
        <dbReference type="Proteomes" id="UP001164745"/>
    </source>
</evidence>
<dbReference type="EMBL" id="CP113864">
    <property type="protein sequence ID" value="WAM31251.1"/>
    <property type="molecule type" value="Genomic_DNA"/>
</dbReference>